<dbReference type="STRING" id="1925020.BTA30_19335"/>
<evidence type="ECO:0000256" key="3">
    <source>
        <dbReference type="RuleBase" id="RU003707"/>
    </source>
</evidence>
<dbReference type="FunFam" id="1.10.12.10:FF:000001">
    <property type="entry name" value="Probable enoyl-CoA hydratase, mitochondrial"/>
    <property type="match status" value="1"/>
</dbReference>
<dbReference type="EC" id="4.2.1.17" evidence="4"/>
<dbReference type="GO" id="GO:0004300">
    <property type="term" value="F:enoyl-CoA hydratase activity"/>
    <property type="evidence" value="ECO:0007669"/>
    <property type="project" value="UniProtKB-EC"/>
</dbReference>
<comment type="caution">
    <text evidence="4">The sequence shown here is derived from an EMBL/GenBank/DDBJ whole genome shotgun (WGS) entry which is preliminary data.</text>
</comment>
<dbReference type="FunFam" id="3.90.226.10:FF:000009">
    <property type="entry name" value="Carnitinyl-CoA dehydratase"/>
    <property type="match status" value="1"/>
</dbReference>
<comment type="similarity">
    <text evidence="1 3">Belongs to the enoyl-CoA hydratase/isomerase family.</text>
</comment>
<dbReference type="Pfam" id="PF00378">
    <property type="entry name" value="ECH_1"/>
    <property type="match status" value="1"/>
</dbReference>
<organism evidence="4 5">
    <name type="scientific">Bacillus swezeyi</name>
    <dbReference type="NCBI Taxonomy" id="1925020"/>
    <lineage>
        <taxon>Bacteria</taxon>
        <taxon>Bacillati</taxon>
        <taxon>Bacillota</taxon>
        <taxon>Bacilli</taxon>
        <taxon>Bacillales</taxon>
        <taxon>Bacillaceae</taxon>
        <taxon>Bacillus</taxon>
    </lineage>
</organism>
<name>A0A5M8RJB8_9BACI</name>
<evidence type="ECO:0000313" key="4">
    <source>
        <dbReference type="EMBL" id="KAA6448685.1"/>
    </source>
</evidence>
<dbReference type="PANTHER" id="PTHR11941">
    <property type="entry name" value="ENOYL-COA HYDRATASE-RELATED"/>
    <property type="match status" value="1"/>
</dbReference>
<dbReference type="InterPro" id="IPR001753">
    <property type="entry name" value="Enoyl-CoA_hydra/iso"/>
</dbReference>
<dbReference type="EMBL" id="QSND01000004">
    <property type="protein sequence ID" value="KAA6448685.1"/>
    <property type="molecule type" value="Genomic_DNA"/>
</dbReference>
<evidence type="ECO:0000256" key="1">
    <source>
        <dbReference type="ARBA" id="ARBA00005254"/>
    </source>
</evidence>
<dbReference type="SUPFAM" id="SSF52096">
    <property type="entry name" value="ClpP/crotonase"/>
    <property type="match status" value="1"/>
</dbReference>
<keyword evidence="2 4" id="KW-0456">Lyase</keyword>
<dbReference type="Gene3D" id="3.90.226.10">
    <property type="entry name" value="2-enoyl-CoA Hydratase, Chain A, domain 1"/>
    <property type="match status" value="1"/>
</dbReference>
<evidence type="ECO:0000313" key="5">
    <source>
        <dbReference type="Proteomes" id="UP000324326"/>
    </source>
</evidence>
<dbReference type="NCBIfam" id="NF005803">
    <property type="entry name" value="PRK07658.1"/>
    <property type="match status" value="1"/>
</dbReference>
<dbReference type="PROSITE" id="PS00166">
    <property type="entry name" value="ENOYL_COA_HYDRATASE"/>
    <property type="match status" value="1"/>
</dbReference>
<proteinExistence type="inferred from homology"/>
<dbReference type="InterPro" id="IPR029045">
    <property type="entry name" value="ClpP/crotonase-like_dom_sf"/>
</dbReference>
<dbReference type="Proteomes" id="UP000324326">
    <property type="component" value="Unassembled WGS sequence"/>
</dbReference>
<reference evidence="4 5" key="1">
    <citation type="submission" date="2018-08" db="EMBL/GenBank/DDBJ databases">
        <title>Bacillus phenotypic plasticity.</title>
        <authorList>
            <person name="Hurtado E."/>
        </authorList>
    </citation>
    <scope>NUCLEOTIDE SEQUENCE [LARGE SCALE GENOMIC DNA]</scope>
    <source>
        <strain evidence="4 5">427</strain>
    </source>
</reference>
<dbReference type="InterPro" id="IPR018376">
    <property type="entry name" value="Enoyl-CoA_hyd/isom_CS"/>
</dbReference>
<dbReference type="RefSeq" id="WP_148958146.1">
    <property type="nucleotide sequence ID" value="NZ_QSND01000004.1"/>
</dbReference>
<dbReference type="AlphaFoldDB" id="A0A5M8RJB8"/>
<dbReference type="PANTHER" id="PTHR11941:SF175">
    <property type="entry name" value="ENOYL-COA HYDRATASE-RELATED"/>
    <property type="match status" value="1"/>
</dbReference>
<accession>A0A5M8RJB8</accession>
<sequence length="258" mass="27821">MGTLRKSIDGHVAVITIQHPPANALSTQVLEDLSVCLDELAEDQQVRSIVIHGEGRFFSAGADIKEFTSLMDGSDYAGLADKGQQIFEKVESFPKPIIAAIHGAALGGGLELAMACHIRIAEGNAKLGLPELNLGIIPGFAGTQRLPKYVGTAKALEMIGTSEPISGKEAFEYGLVTILAEDEDQVLQKGKELAHKFAEKSPQTLAYVIELLNSGKVYSYEGSLKLEGKHFGEVFQSEDAKEGIQAFLEKRKPHFKGN</sequence>
<dbReference type="GO" id="GO:0006635">
    <property type="term" value="P:fatty acid beta-oxidation"/>
    <property type="evidence" value="ECO:0007669"/>
    <property type="project" value="TreeGrafter"/>
</dbReference>
<gene>
    <name evidence="4" type="ORF">DX927_19205</name>
</gene>
<evidence type="ECO:0000256" key="2">
    <source>
        <dbReference type="ARBA" id="ARBA00023239"/>
    </source>
</evidence>
<dbReference type="CDD" id="cd06558">
    <property type="entry name" value="crotonase-like"/>
    <property type="match status" value="1"/>
</dbReference>
<protein>
    <submittedName>
        <fullName evidence="4">Enoyl-CoA hydratase</fullName>
        <ecNumber evidence="4">4.2.1.17</ecNumber>
    </submittedName>
</protein>